<comment type="caution">
    <text evidence="6">The sequence shown here is derived from an EMBL/GenBank/DDBJ whole genome shotgun (WGS) entry which is preliminary data.</text>
</comment>
<dbReference type="PROSITE" id="PS50850">
    <property type="entry name" value="MFS"/>
    <property type="match status" value="1"/>
</dbReference>
<evidence type="ECO:0000256" key="3">
    <source>
        <dbReference type="ARBA" id="ARBA00023136"/>
    </source>
</evidence>
<evidence type="ECO:0000259" key="5">
    <source>
        <dbReference type="PROSITE" id="PS50850"/>
    </source>
</evidence>
<evidence type="ECO:0000256" key="1">
    <source>
        <dbReference type="ARBA" id="ARBA00022692"/>
    </source>
</evidence>
<feature type="transmembrane region" description="Helical" evidence="4">
    <location>
        <begin position="57"/>
        <end position="77"/>
    </location>
</feature>
<organism evidence="6 7">
    <name type="scientific">Eiseniibacteriota bacterium</name>
    <dbReference type="NCBI Taxonomy" id="2212470"/>
    <lineage>
        <taxon>Bacteria</taxon>
        <taxon>Candidatus Eiseniibacteriota</taxon>
    </lineage>
</organism>
<proteinExistence type="predicted"/>
<feature type="transmembrane region" description="Helical" evidence="4">
    <location>
        <begin position="262"/>
        <end position="285"/>
    </location>
</feature>
<keyword evidence="1 4" id="KW-0812">Transmembrane</keyword>
<dbReference type="Pfam" id="PF07690">
    <property type="entry name" value="MFS_1"/>
    <property type="match status" value="1"/>
</dbReference>
<evidence type="ECO:0000256" key="2">
    <source>
        <dbReference type="ARBA" id="ARBA00022989"/>
    </source>
</evidence>
<dbReference type="Proteomes" id="UP000319829">
    <property type="component" value="Unassembled WGS sequence"/>
</dbReference>
<evidence type="ECO:0000313" key="6">
    <source>
        <dbReference type="EMBL" id="TMQ54241.1"/>
    </source>
</evidence>
<feature type="domain" description="Major facilitator superfamily (MFS) profile" evidence="5">
    <location>
        <begin position="230"/>
        <end position="423"/>
    </location>
</feature>
<feature type="transmembrane region" description="Helical" evidence="4">
    <location>
        <begin position="142"/>
        <end position="162"/>
    </location>
</feature>
<gene>
    <name evidence="6" type="ORF">E6K74_06770</name>
</gene>
<name>A0A538SSA3_UNCEI</name>
<dbReference type="GO" id="GO:0022857">
    <property type="term" value="F:transmembrane transporter activity"/>
    <property type="evidence" value="ECO:0007669"/>
    <property type="project" value="InterPro"/>
</dbReference>
<reference evidence="6 7" key="1">
    <citation type="journal article" date="2019" name="Nat. Microbiol.">
        <title>Mediterranean grassland soil C-N compound turnover is dependent on rainfall and depth, and is mediated by genomically divergent microorganisms.</title>
        <authorList>
            <person name="Diamond S."/>
            <person name="Andeer P.F."/>
            <person name="Li Z."/>
            <person name="Crits-Christoph A."/>
            <person name="Burstein D."/>
            <person name="Anantharaman K."/>
            <person name="Lane K.R."/>
            <person name="Thomas B.C."/>
            <person name="Pan C."/>
            <person name="Northen T.R."/>
            <person name="Banfield J.F."/>
        </authorList>
    </citation>
    <scope>NUCLEOTIDE SEQUENCE [LARGE SCALE GENOMIC DNA]</scope>
    <source>
        <strain evidence="6">WS_4</strain>
    </source>
</reference>
<feature type="transmembrane region" description="Helical" evidence="4">
    <location>
        <begin position="387"/>
        <end position="405"/>
    </location>
</feature>
<dbReference type="InterPro" id="IPR020846">
    <property type="entry name" value="MFS_dom"/>
</dbReference>
<feature type="transmembrane region" description="Helical" evidence="4">
    <location>
        <begin position="306"/>
        <end position="327"/>
    </location>
</feature>
<dbReference type="PANTHER" id="PTHR23520:SF5">
    <property type="entry name" value="TRANSPORTER, PUTATIVE (AFU_ORTHOLOGUE AFUA_3G04000)-RELATED"/>
    <property type="match status" value="1"/>
</dbReference>
<evidence type="ECO:0000313" key="7">
    <source>
        <dbReference type="Proteomes" id="UP000319829"/>
    </source>
</evidence>
<feature type="transmembrane region" description="Helical" evidence="4">
    <location>
        <begin position="21"/>
        <end position="45"/>
    </location>
</feature>
<feature type="transmembrane region" description="Helical" evidence="4">
    <location>
        <begin position="234"/>
        <end position="256"/>
    </location>
</feature>
<accession>A0A538SSA3</accession>
<dbReference type="InterPro" id="IPR011701">
    <property type="entry name" value="MFS"/>
</dbReference>
<evidence type="ECO:0000256" key="4">
    <source>
        <dbReference type="SAM" id="Phobius"/>
    </source>
</evidence>
<feature type="transmembrane region" description="Helical" evidence="4">
    <location>
        <begin position="109"/>
        <end position="130"/>
    </location>
</feature>
<keyword evidence="3 4" id="KW-0472">Membrane</keyword>
<keyword evidence="2 4" id="KW-1133">Transmembrane helix</keyword>
<dbReference type="InterPro" id="IPR036259">
    <property type="entry name" value="MFS_trans_sf"/>
</dbReference>
<dbReference type="AlphaFoldDB" id="A0A538SSA3"/>
<dbReference type="Gene3D" id="1.20.1250.20">
    <property type="entry name" value="MFS general substrate transporter like domains"/>
    <property type="match status" value="2"/>
</dbReference>
<dbReference type="SUPFAM" id="SSF103473">
    <property type="entry name" value="MFS general substrate transporter"/>
    <property type="match status" value="1"/>
</dbReference>
<dbReference type="EMBL" id="VBOU01000075">
    <property type="protein sequence ID" value="TMQ54241.1"/>
    <property type="molecule type" value="Genomic_DNA"/>
</dbReference>
<dbReference type="PANTHER" id="PTHR23520">
    <property type="entry name" value="TRANSPORTER, PUTATIVE (AFU_ORTHOLOGUE AFUA_3G04000)-RELATED"/>
    <property type="match status" value="1"/>
</dbReference>
<sequence>MPRRVIGEYLRQVRGAGRNARLYLYGLFLWGLGQSIFTLLFNLYLRELGYTDSGIGQILSKVSLGAAVAALPVAFLFRRIATQRLLVVAGALASLTYLLQGTLAAPELLLLAAFVSGIVVTIFRLSIAPVVMREVSAESRPYLFSAAFTVFFLSAIVGSILGGALPNFFHLVTESTRLTLRWSLWTACVLTLLAAVPFYRMTSPVPSPGKEMPPTAWDQIRELADVDWGLQLRLALPAALIGLGAGLIIPFLNLYFRDRFGLTPAGIGVLFSVMQGFMVAGNLFGPAVSRWLGLVRGVVLTQLASVPFMVALALSTSFPVVVASFFLRGGLMNMNQPLTTHFAMEVVPEREHAITNSLLSLTWFVAWSLSADIGGTLIERRGYTEPLLLAALLYVIASVLYWLFFHRVPEVRVPRSEVELPDA</sequence>
<feature type="transmembrane region" description="Helical" evidence="4">
    <location>
        <begin position="84"/>
        <end position="103"/>
    </location>
</feature>
<protein>
    <submittedName>
        <fullName evidence="6">MFS transporter</fullName>
    </submittedName>
</protein>